<dbReference type="EMBL" id="NHRY01000102">
    <property type="protein sequence ID" value="PPQ34564.1"/>
    <property type="molecule type" value="Genomic_DNA"/>
</dbReference>
<name>A0A2S6NIU3_RHOGL</name>
<dbReference type="Proteomes" id="UP000239724">
    <property type="component" value="Unassembled WGS sequence"/>
</dbReference>
<dbReference type="RefSeq" id="WP_104518770.1">
    <property type="nucleotide sequence ID" value="NZ_NHRY01000102.1"/>
</dbReference>
<evidence type="ECO:0000313" key="1">
    <source>
        <dbReference type="EMBL" id="PPQ34564.1"/>
    </source>
</evidence>
<keyword evidence="2" id="KW-1185">Reference proteome</keyword>
<sequence length="73" mass="8162">MGWTHWIDGTQRGGKDQTFLTFGAVIGTLHLTDRLGFAIGAGYQFAVSPPLQFKPAITPVYQHNWIVSLRMPF</sequence>
<accession>A0A2S6NIU3</accession>
<gene>
    <name evidence="1" type="ORF">CCS01_10320</name>
</gene>
<evidence type="ECO:0000313" key="2">
    <source>
        <dbReference type="Proteomes" id="UP000239724"/>
    </source>
</evidence>
<organism evidence="1 2">
    <name type="scientific">Rhodopila globiformis</name>
    <name type="common">Rhodopseudomonas globiformis</name>
    <dbReference type="NCBI Taxonomy" id="1071"/>
    <lineage>
        <taxon>Bacteria</taxon>
        <taxon>Pseudomonadati</taxon>
        <taxon>Pseudomonadota</taxon>
        <taxon>Alphaproteobacteria</taxon>
        <taxon>Acetobacterales</taxon>
        <taxon>Acetobacteraceae</taxon>
        <taxon>Rhodopila</taxon>
    </lineage>
</organism>
<comment type="caution">
    <text evidence="1">The sequence shown here is derived from an EMBL/GenBank/DDBJ whole genome shotgun (WGS) entry which is preliminary data.</text>
</comment>
<proteinExistence type="predicted"/>
<protein>
    <submittedName>
        <fullName evidence="1">Uncharacterized protein</fullName>
    </submittedName>
</protein>
<reference evidence="1 2" key="1">
    <citation type="journal article" date="2018" name="Arch. Microbiol.">
        <title>New insights into the metabolic potential of the phototrophic purple bacterium Rhodopila globiformis DSM 161(T) from its draft genome sequence and evidence for a vanadium-dependent nitrogenase.</title>
        <authorList>
            <person name="Imhoff J.F."/>
            <person name="Rahn T."/>
            <person name="Kunzel S."/>
            <person name="Neulinger S.C."/>
        </authorList>
    </citation>
    <scope>NUCLEOTIDE SEQUENCE [LARGE SCALE GENOMIC DNA]</scope>
    <source>
        <strain evidence="1 2">DSM 161</strain>
    </source>
</reference>
<dbReference type="AlphaFoldDB" id="A0A2S6NIU3"/>